<dbReference type="GO" id="GO:0005737">
    <property type="term" value="C:cytoplasm"/>
    <property type="evidence" value="ECO:0007669"/>
    <property type="project" value="TreeGrafter"/>
</dbReference>
<dbReference type="InterPro" id="IPR025286">
    <property type="entry name" value="MOFRL_assoc_dom"/>
</dbReference>
<evidence type="ECO:0000259" key="2">
    <source>
        <dbReference type="Pfam" id="PF13660"/>
    </source>
</evidence>
<reference evidence="3 4" key="1">
    <citation type="submission" date="2015-03" db="EMBL/GenBank/DDBJ databases">
        <authorList>
            <person name="Hassan Y."/>
            <person name="Lepp D."/>
            <person name="Li X.-Z."/>
            <person name="Zhou T."/>
        </authorList>
    </citation>
    <scope>NUCLEOTIDE SEQUENCE [LARGE SCALE GENOMIC DNA]</scope>
    <source>
        <strain evidence="3 4">IPL18</strain>
    </source>
</reference>
<dbReference type="OrthoDB" id="9766552at2"/>
<gene>
    <name evidence="3" type="ORF">VE26_16085</name>
</gene>
<evidence type="ECO:0000313" key="3">
    <source>
        <dbReference type="EMBL" id="KKB08089.1"/>
    </source>
</evidence>
<dbReference type="Proteomes" id="UP000033649">
    <property type="component" value="Unassembled WGS sequence"/>
</dbReference>
<dbReference type="GO" id="GO:0008887">
    <property type="term" value="F:glycerate kinase activity"/>
    <property type="evidence" value="ECO:0007669"/>
    <property type="project" value="InterPro"/>
</dbReference>
<dbReference type="Gene3D" id="3.40.50.10180">
    <property type="entry name" value="Glycerate kinase, MOFRL-like N-terminal domain"/>
    <property type="match status" value="1"/>
</dbReference>
<dbReference type="Gene3D" id="3.40.1480.10">
    <property type="entry name" value="MOFRL domain"/>
    <property type="match status" value="1"/>
</dbReference>
<name>A0A0F5FGT5_9HYPH</name>
<dbReference type="PANTHER" id="PTHR12227:SF0">
    <property type="entry name" value="GLYCERATE KINASE"/>
    <property type="match status" value="1"/>
</dbReference>
<comment type="caution">
    <text evidence="3">The sequence shown here is derived from an EMBL/GenBank/DDBJ whole genome shotgun (WGS) entry which is preliminary data.</text>
</comment>
<dbReference type="Pfam" id="PF05161">
    <property type="entry name" value="MOFRL"/>
    <property type="match status" value="1"/>
</dbReference>
<dbReference type="STRING" id="429727.VE26_16085"/>
<protein>
    <submittedName>
        <fullName evidence="3">Hydroxypyruvate reductase</fullName>
    </submittedName>
</protein>
<organism evidence="3 4">
    <name type="scientific">Devosia chinhatensis</name>
    <dbReference type="NCBI Taxonomy" id="429727"/>
    <lineage>
        <taxon>Bacteria</taxon>
        <taxon>Pseudomonadati</taxon>
        <taxon>Pseudomonadota</taxon>
        <taxon>Alphaproteobacteria</taxon>
        <taxon>Hyphomicrobiales</taxon>
        <taxon>Devosiaceae</taxon>
        <taxon>Devosia</taxon>
    </lineage>
</organism>
<evidence type="ECO:0000259" key="1">
    <source>
        <dbReference type="Pfam" id="PF05161"/>
    </source>
</evidence>
<dbReference type="InterPro" id="IPR007835">
    <property type="entry name" value="MOFRL"/>
</dbReference>
<sequence length="417" mass="42689">MDRSLLETLFHEAVAQAQPALAVERHLPEPPRGRTIVIGAGKASAQMARAFEKAWPGPLSGLVVTRYGYAEPCERIEIVEAAHPVPDAAGAEAARRLMQLVSGLTADDLVVALISGGGSSLLPAPAAGLTLADEQDINRALLASGAPIGVMNLIRSQFSTIKGGRLAAACAPARVATLVVSDVPGDDPALVASGPTLPLTGGRAEARRLAGLYRLDLPAPAAQLLSGEGNLPPDAADPVFARNSVVTIASAALSLEAAAGYARSQGVEAAILSDAIEGEARDVARVHAALAREIVQRNRPFTRPVVLLSGGETTVTLRGNGRGGRNGEFLLSLAIALDGLPNVSALAGDTDGIDGSEDNAGAHVDGTTASRMRQAGIDPQAALANNDAYSAFASIGDLFVTGPTGTNVNDFRAILIR</sequence>
<dbReference type="RefSeq" id="WP_046106118.1">
    <property type="nucleotide sequence ID" value="NZ_JZEY01000061.1"/>
</dbReference>
<dbReference type="InterPro" id="IPR039760">
    <property type="entry name" value="MOFRL_protein"/>
</dbReference>
<dbReference type="FunFam" id="3.40.1480.10:FF:000002">
    <property type="entry name" value="Glycerate kinase"/>
    <property type="match status" value="1"/>
</dbReference>
<dbReference type="AlphaFoldDB" id="A0A0F5FGT5"/>
<keyword evidence="4" id="KW-1185">Reference proteome</keyword>
<dbReference type="SUPFAM" id="SSF82544">
    <property type="entry name" value="GckA/TtuD-like"/>
    <property type="match status" value="1"/>
</dbReference>
<accession>A0A0F5FGT5</accession>
<dbReference type="PATRIC" id="fig|429727.3.peg.3293"/>
<feature type="domain" description="MOFRL-associated" evidence="2">
    <location>
        <begin position="6"/>
        <end position="225"/>
    </location>
</feature>
<proteinExistence type="predicted"/>
<feature type="domain" description="MOFRL" evidence="1">
    <location>
        <begin position="305"/>
        <end position="410"/>
    </location>
</feature>
<dbReference type="Pfam" id="PF13660">
    <property type="entry name" value="DUF4147"/>
    <property type="match status" value="1"/>
</dbReference>
<keyword evidence="3" id="KW-0670">Pyruvate</keyword>
<dbReference type="EMBL" id="JZEY01000061">
    <property type="protein sequence ID" value="KKB08089.1"/>
    <property type="molecule type" value="Genomic_DNA"/>
</dbReference>
<dbReference type="PANTHER" id="PTHR12227">
    <property type="entry name" value="GLYCERATE KINASE"/>
    <property type="match status" value="1"/>
</dbReference>
<dbReference type="InterPro" id="IPR038614">
    <property type="entry name" value="GK_N_sf"/>
</dbReference>
<dbReference type="InterPro" id="IPR037035">
    <property type="entry name" value="GK-like_C_sf"/>
</dbReference>
<evidence type="ECO:0000313" key="4">
    <source>
        <dbReference type="Proteomes" id="UP000033649"/>
    </source>
</evidence>